<dbReference type="EMBL" id="NEWK01000001">
    <property type="protein sequence ID" value="OXB89909.1"/>
    <property type="molecule type" value="Genomic_DNA"/>
</dbReference>
<keyword evidence="2" id="KW-1185">Reference proteome</keyword>
<sequence>MPSSPTLRQRLDQLACLPMTETILWEESMRLLIQRHATFSLSSSADFKSWISFIGFCSILWCSTAHA</sequence>
<accession>A0AA91YVF1</accession>
<proteinExistence type="predicted"/>
<gene>
    <name evidence="1" type="ORF">B9L19_07805</name>
</gene>
<organism evidence="1 2">
    <name type="scientific">Geobacillus thermocatenulatus</name>
    <dbReference type="NCBI Taxonomy" id="33938"/>
    <lineage>
        <taxon>Bacteria</taxon>
        <taxon>Bacillati</taxon>
        <taxon>Bacillota</taxon>
        <taxon>Bacilli</taxon>
        <taxon>Bacillales</taxon>
        <taxon>Anoxybacillaceae</taxon>
        <taxon>Geobacillus</taxon>
        <taxon>Geobacillus thermoleovorans group</taxon>
    </lineage>
</organism>
<evidence type="ECO:0000313" key="1">
    <source>
        <dbReference type="EMBL" id="OXB89909.1"/>
    </source>
</evidence>
<dbReference type="AlphaFoldDB" id="A0AA91YVF1"/>
<comment type="caution">
    <text evidence="1">The sequence shown here is derived from an EMBL/GenBank/DDBJ whole genome shotgun (WGS) entry which is preliminary data.</text>
</comment>
<reference evidence="1 2" key="1">
    <citation type="submission" date="2017-05" db="EMBL/GenBank/DDBJ databases">
        <title>The genome sequence of Geobacillus thermocatenulatus DSM 730.</title>
        <authorList>
            <person name="Ramaloko W.T."/>
            <person name="Koen N."/>
            <person name="Polliack S."/>
            <person name="Aliyu H."/>
            <person name="Lebre P."/>
            <person name="Mohr T."/>
            <person name="Oswald F."/>
            <person name="Zwick M."/>
            <person name="Neumann A."/>
            <person name="Syldatk C."/>
            <person name="Cowan D."/>
            <person name="De Maayer P."/>
        </authorList>
    </citation>
    <scope>NUCLEOTIDE SEQUENCE [LARGE SCALE GENOMIC DNA]</scope>
    <source>
        <strain evidence="1 2">BGSC 93A1</strain>
    </source>
</reference>
<dbReference type="Proteomes" id="UP000198378">
    <property type="component" value="Unassembled WGS sequence"/>
</dbReference>
<evidence type="ECO:0000313" key="2">
    <source>
        <dbReference type="Proteomes" id="UP000198378"/>
    </source>
</evidence>
<name>A0AA91YVF1_9BACL</name>
<protein>
    <submittedName>
        <fullName evidence="1">Uncharacterized protein</fullName>
    </submittedName>
</protein>